<dbReference type="CDD" id="cd00338">
    <property type="entry name" value="Ser_Recombinase"/>
    <property type="match status" value="1"/>
</dbReference>
<dbReference type="Pfam" id="PF13408">
    <property type="entry name" value="Zn_ribbon_recom"/>
    <property type="match status" value="1"/>
</dbReference>
<dbReference type="InterPro" id="IPR036162">
    <property type="entry name" value="Resolvase-like_N_sf"/>
</dbReference>
<dbReference type="AlphaFoldDB" id="A0A0N9MLG0"/>
<dbReference type="InterPro" id="IPR011109">
    <property type="entry name" value="DNA_bind_recombinase_dom"/>
</dbReference>
<feature type="domain" description="Recombinase" evidence="3">
    <location>
        <begin position="195"/>
        <end position="311"/>
    </location>
</feature>
<evidence type="ECO:0000313" key="4">
    <source>
        <dbReference type="EMBL" id="ALG83226.1"/>
    </source>
</evidence>
<keyword evidence="5" id="KW-1185">Reference proteome</keyword>
<dbReference type="RefSeq" id="WP_024476692.1">
    <property type="nucleotide sequence ID" value="NZ_CP011853.1"/>
</dbReference>
<protein>
    <submittedName>
        <fullName evidence="4">DNA invertase Pin</fullName>
    </submittedName>
</protein>
<evidence type="ECO:0000313" key="5">
    <source>
        <dbReference type="Proteomes" id="UP000063789"/>
    </source>
</evidence>
<dbReference type="PATRIC" id="fig|1136941.3.peg.53"/>
<dbReference type="KEGG" id="goq:ACH46_00265"/>
<feature type="region of interest" description="Disordered" evidence="1">
    <location>
        <begin position="1"/>
        <end position="24"/>
    </location>
</feature>
<dbReference type="InterPro" id="IPR025827">
    <property type="entry name" value="Zn_ribbon_recom_dom"/>
</dbReference>
<dbReference type="EMBL" id="CP011853">
    <property type="protein sequence ID" value="ALG83226.1"/>
    <property type="molecule type" value="Genomic_DNA"/>
</dbReference>
<dbReference type="GO" id="GO:0003677">
    <property type="term" value="F:DNA binding"/>
    <property type="evidence" value="ECO:0007669"/>
    <property type="project" value="InterPro"/>
</dbReference>
<dbReference type="Proteomes" id="UP000063789">
    <property type="component" value="Chromosome"/>
</dbReference>
<feature type="domain" description="Resolvase/invertase-type recombinase catalytic" evidence="2">
    <location>
        <begin position="27"/>
        <end position="187"/>
    </location>
</feature>
<reference evidence="4 5" key="2">
    <citation type="journal article" date="2017" name="Int. J. Syst. Evol. Microbiol.">
        <title>Gordonia phthalatica sp. nov., a di-n-butyl phthalate-degrading bacterium isolated from activated sludge.</title>
        <authorList>
            <person name="Jin D."/>
            <person name="Kong X."/>
            <person name="Jia M."/>
            <person name="Yu X."/>
            <person name="Wang X."/>
            <person name="Zhuang X."/>
            <person name="Deng Y."/>
            <person name="Bai Z."/>
        </authorList>
    </citation>
    <scope>NUCLEOTIDE SEQUENCE [LARGE SCALE GENOMIC DNA]</scope>
    <source>
        <strain evidence="4 5">QH-11</strain>
    </source>
</reference>
<proteinExistence type="predicted"/>
<evidence type="ECO:0000259" key="2">
    <source>
        <dbReference type="PROSITE" id="PS51736"/>
    </source>
</evidence>
<dbReference type="Pfam" id="PF07508">
    <property type="entry name" value="Recombinase"/>
    <property type="match status" value="1"/>
</dbReference>
<dbReference type="OrthoDB" id="4500247at2"/>
<sequence>MSHDQQERTAGNEPNDQATAQASPSLRAVVYVRISDDPEGTERGVDRQEADCRAYAAAHGWEVAQVYRENDTSAFKQRTITLPTGERVRRVVRPEFRAMLKHLSEQRAGVMIAYDLDRAVRDPRDLEDLIDAKVLNGFSVRSVTGSLRLDTDSDVAMARVLVAMANKSSADTARRVARAAKQQAIEGTWHGGQVPFGYRAENHTLVIDPEAAELVREAARRVLAGETLYRILTDWNRRGIRTTHGCRWSDRTLKLVLRNPSIKGVREYRPLLPDGTRSKTSLMQTTAAWPAILDEDTWQQVSDVLDARKQARNFHQPGSGAAKRLYPFSGLIRCSTCGRAMLHRGQVYQCVQQVPGGCNRSIRSGDLTKLVEEAVLATFEQITLNPAKRQSPGADQAARVGLAATLDADRERLARLDDDYYDGLIDKSMWVRQRSRIAERIERTRREYAATVPEHTGPSIDMTTVAQEWADRTPMWQHQAASLVLEAVLVHALPRGMNGATPARRRNETVEAFHARREVYRAGILAHRVEFVWRA</sequence>
<dbReference type="InterPro" id="IPR050639">
    <property type="entry name" value="SSR_resolvase"/>
</dbReference>
<gene>
    <name evidence="4" type="ORF">ACH46_00265</name>
</gene>
<dbReference type="STRING" id="1136941.ACH46_00265"/>
<dbReference type="Pfam" id="PF00239">
    <property type="entry name" value="Resolvase"/>
    <property type="match status" value="1"/>
</dbReference>
<dbReference type="PROSITE" id="PS51736">
    <property type="entry name" value="RECOMBINASES_3"/>
    <property type="match status" value="1"/>
</dbReference>
<dbReference type="InterPro" id="IPR038109">
    <property type="entry name" value="DNA_bind_recomb_sf"/>
</dbReference>
<name>A0A0N9MLG0_9ACTN</name>
<dbReference type="InterPro" id="IPR006119">
    <property type="entry name" value="Resolv_N"/>
</dbReference>
<evidence type="ECO:0000259" key="3">
    <source>
        <dbReference type="PROSITE" id="PS51737"/>
    </source>
</evidence>
<dbReference type="PROSITE" id="PS51737">
    <property type="entry name" value="RECOMBINASE_DNA_BIND"/>
    <property type="match status" value="1"/>
</dbReference>
<dbReference type="SMART" id="SM00857">
    <property type="entry name" value="Resolvase"/>
    <property type="match status" value="1"/>
</dbReference>
<dbReference type="Gene3D" id="3.90.1750.20">
    <property type="entry name" value="Putative Large Serine Recombinase, Chain B, Domain 2"/>
    <property type="match status" value="1"/>
</dbReference>
<dbReference type="SUPFAM" id="SSF53041">
    <property type="entry name" value="Resolvase-like"/>
    <property type="match status" value="1"/>
</dbReference>
<dbReference type="Gene3D" id="3.40.50.1390">
    <property type="entry name" value="Resolvase, N-terminal catalytic domain"/>
    <property type="match status" value="1"/>
</dbReference>
<feature type="compositionally biased region" description="Polar residues" evidence="1">
    <location>
        <begin position="8"/>
        <end position="24"/>
    </location>
</feature>
<reference evidence="5" key="1">
    <citation type="submission" date="2015-06" db="EMBL/GenBank/DDBJ databases">
        <title>Complete genome sequence and metabolic analysis of phthalate degradation pathway in Gordonia sp. QH-11.</title>
        <authorList>
            <person name="Jin D."/>
            <person name="Kong X."/>
            <person name="Bai Z."/>
        </authorList>
    </citation>
    <scope>NUCLEOTIDE SEQUENCE [LARGE SCALE GENOMIC DNA]</scope>
    <source>
        <strain evidence="5">QH-11</strain>
    </source>
</reference>
<dbReference type="GO" id="GO:0000150">
    <property type="term" value="F:DNA strand exchange activity"/>
    <property type="evidence" value="ECO:0007669"/>
    <property type="project" value="InterPro"/>
</dbReference>
<dbReference type="PANTHER" id="PTHR30461:SF23">
    <property type="entry name" value="DNA RECOMBINASE-RELATED"/>
    <property type="match status" value="1"/>
</dbReference>
<evidence type="ECO:0000256" key="1">
    <source>
        <dbReference type="SAM" id="MobiDB-lite"/>
    </source>
</evidence>
<dbReference type="PANTHER" id="PTHR30461">
    <property type="entry name" value="DNA-INVERTASE FROM LAMBDOID PROPHAGE"/>
    <property type="match status" value="1"/>
</dbReference>
<organism evidence="4 5">
    <name type="scientific">Gordonia phthalatica</name>
    <dbReference type="NCBI Taxonomy" id="1136941"/>
    <lineage>
        <taxon>Bacteria</taxon>
        <taxon>Bacillati</taxon>
        <taxon>Actinomycetota</taxon>
        <taxon>Actinomycetes</taxon>
        <taxon>Mycobacteriales</taxon>
        <taxon>Gordoniaceae</taxon>
        <taxon>Gordonia</taxon>
    </lineage>
</organism>
<accession>A0A0N9MLG0</accession>